<gene>
    <name evidence="3" type="ORF">JOF55_000194</name>
</gene>
<dbReference type="EMBL" id="JAVDXW010000001">
    <property type="protein sequence ID" value="MDR7300013.1"/>
    <property type="molecule type" value="Genomic_DNA"/>
</dbReference>
<reference evidence="3" key="1">
    <citation type="submission" date="2023-07" db="EMBL/GenBank/DDBJ databases">
        <title>Sequencing the genomes of 1000 actinobacteria strains.</title>
        <authorList>
            <person name="Klenk H.-P."/>
        </authorList>
    </citation>
    <scope>NUCLEOTIDE SEQUENCE</scope>
    <source>
        <strain evidence="3">DSM 45977</strain>
    </source>
</reference>
<dbReference type="InterPro" id="IPR036661">
    <property type="entry name" value="Luciferase-like_sf"/>
</dbReference>
<dbReference type="GO" id="GO:0016705">
    <property type="term" value="F:oxidoreductase activity, acting on paired donors, with incorporation or reduction of molecular oxygen"/>
    <property type="evidence" value="ECO:0007669"/>
    <property type="project" value="InterPro"/>
</dbReference>
<evidence type="ECO:0000313" key="3">
    <source>
        <dbReference type="EMBL" id="MDR7300013.1"/>
    </source>
</evidence>
<dbReference type="NCBIfam" id="TIGR03557">
    <property type="entry name" value="F420_G6P_family"/>
    <property type="match status" value="1"/>
</dbReference>
<dbReference type="InterPro" id="IPR050564">
    <property type="entry name" value="F420-G6PD/mer"/>
</dbReference>
<dbReference type="InterPro" id="IPR011251">
    <property type="entry name" value="Luciferase-like_dom"/>
</dbReference>
<comment type="caution">
    <text evidence="3">The sequence shown here is derived from an EMBL/GenBank/DDBJ whole genome shotgun (WGS) entry which is preliminary data.</text>
</comment>
<dbReference type="Gene3D" id="3.20.20.30">
    <property type="entry name" value="Luciferase-like domain"/>
    <property type="match status" value="1"/>
</dbReference>
<dbReference type="Pfam" id="PF00296">
    <property type="entry name" value="Bac_luciferase"/>
    <property type="match status" value="1"/>
</dbReference>
<protein>
    <submittedName>
        <fullName evidence="3">G6PDH family F420-dependent oxidoreductase</fullName>
    </submittedName>
</protein>
<dbReference type="InterPro" id="IPR019945">
    <property type="entry name" value="F420_G6P_DH-rel"/>
</dbReference>
<keyword evidence="4" id="KW-1185">Reference proteome</keyword>
<dbReference type="PANTHER" id="PTHR43244:SF1">
    <property type="entry name" value="5,10-METHYLENETETRAHYDROMETHANOPTERIN REDUCTASE"/>
    <property type="match status" value="1"/>
</dbReference>
<accession>A0AAE4CMV6</accession>
<feature type="domain" description="Luciferase-like" evidence="2">
    <location>
        <begin position="24"/>
        <end position="301"/>
    </location>
</feature>
<dbReference type="CDD" id="cd01097">
    <property type="entry name" value="Tetrahydromethanopterin_reductase"/>
    <property type="match status" value="1"/>
</dbReference>
<dbReference type="AlphaFoldDB" id="A0AAE4CMV6"/>
<name>A0AAE4CMV6_9ACTN</name>
<evidence type="ECO:0000313" key="4">
    <source>
        <dbReference type="Proteomes" id="UP001180845"/>
    </source>
</evidence>
<dbReference type="SUPFAM" id="SSF51679">
    <property type="entry name" value="Bacterial luciferase-like"/>
    <property type="match status" value="1"/>
</dbReference>
<organism evidence="3 4">
    <name type="scientific">Haloactinomyces albus</name>
    <dbReference type="NCBI Taxonomy" id="1352928"/>
    <lineage>
        <taxon>Bacteria</taxon>
        <taxon>Bacillati</taxon>
        <taxon>Actinomycetota</taxon>
        <taxon>Actinomycetes</taxon>
        <taxon>Actinopolysporales</taxon>
        <taxon>Actinopolysporaceae</taxon>
        <taxon>Haloactinomyces</taxon>
    </lineage>
</organism>
<dbReference type="PANTHER" id="PTHR43244">
    <property type="match status" value="1"/>
</dbReference>
<evidence type="ECO:0000256" key="1">
    <source>
        <dbReference type="ARBA" id="ARBA00023002"/>
    </source>
</evidence>
<dbReference type="Proteomes" id="UP001180845">
    <property type="component" value="Unassembled WGS sequence"/>
</dbReference>
<sequence>MSRVSVGYGGEMVSVGYFLSCESFGPHELLRQARMAEQAGFERLWISDHFHPWLDEQGNSPFVWSVIGALSQVTSLPITTAVTCPTIRTHPAVIAQAAATAAVQCQGGFVLGVGSGEALNEHITGDRWPPAELRLSMLDEACEIIRKLFTGEEITHRGQHYTVENARLYTLPEQPVPIYVSAFGPQAARLAGRIGDGFCSAMPDPDLVNTFRDRAGNKPAQVGVKLCWADTEEEGKATAHRLWRNELLPGTLGQTLPTPRDFDPATTLITERMVGEQFPCGSDPQRVLDTVQQFEDAGFDEVYLQQIGPEQEKFFEAWSRELRPRLQRR</sequence>
<proteinExistence type="predicted"/>
<keyword evidence="1" id="KW-0560">Oxidoreductase</keyword>
<evidence type="ECO:0000259" key="2">
    <source>
        <dbReference type="Pfam" id="PF00296"/>
    </source>
</evidence>